<dbReference type="EMBL" id="CM056810">
    <property type="protein sequence ID" value="KAJ8644407.1"/>
    <property type="molecule type" value="Genomic_DNA"/>
</dbReference>
<protein>
    <submittedName>
        <fullName evidence="1">Uncharacterized protein</fullName>
    </submittedName>
</protein>
<keyword evidence="2" id="KW-1185">Reference proteome</keyword>
<dbReference type="Proteomes" id="UP001234297">
    <property type="component" value="Chromosome 2"/>
</dbReference>
<name>A0ACC2MFC2_PERAE</name>
<comment type="caution">
    <text evidence="1">The sequence shown here is derived from an EMBL/GenBank/DDBJ whole genome shotgun (WGS) entry which is preliminary data.</text>
</comment>
<reference evidence="1 2" key="1">
    <citation type="journal article" date="2022" name="Hortic Res">
        <title>A haplotype resolved chromosomal level avocado genome allows analysis of novel avocado genes.</title>
        <authorList>
            <person name="Nath O."/>
            <person name="Fletcher S.J."/>
            <person name="Hayward A."/>
            <person name="Shaw L.M."/>
            <person name="Masouleh A.K."/>
            <person name="Furtado A."/>
            <person name="Henry R.J."/>
            <person name="Mitter N."/>
        </authorList>
    </citation>
    <scope>NUCLEOTIDE SEQUENCE [LARGE SCALE GENOMIC DNA]</scope>
    <source>
        <strain evidence="2">cv. Hass</strain>
    </source>
</reference>
<gene>
    <name evidence="1" type="ORF">MRB53_006155</name>
</gene>
<evidence type="ECO:0000313" key="2">
    <source>
        <dbReference type="Proteomes" id="UP001234297"/>
    </source>
</evidence>
<accession>A0ACC2MFC2</accession>
<evidence type="ECO:0000313" key="1">
    <source>
        <dbReference type="EMBL" id="KAJ8644407.1"/>
    </source>
</evidence>
<proteinExistence type="predicted"/>
<sequence>MFPLPTLSLNSMAESQNEGLKKAFFYFETGEHLLLLFAEEEAYGSCGEDGGPAMTKMGKNAKEVLSELGEVYPDKATIVVAKRNRLQNKTTFLGAGGSLANIWGCAYAKLKPCCQSPKIATVVTGPIVTKDAQIFGHEALEAAGKNINTIPLAREILVDPVRVTVSEVGKVNEDITQVVNATPDDAKKMPCVRPRPGISAISNN</sequence>
<organism evidence="1 2">
    <name type="scientific">Persea americana</name>
    <name type="common">Avocado</name>
    <dbReference type="NCBI Taxonomy" id="3435"/>
    <lineage>
        <taxon>Eukaryota</taxon>
        <taxon>Viridiplantae</taxon>
        <taxon>Streptophyta</taxon>
        <taxon>Embryophyta</taxon>
        <taxon>Tracheophyta</taxon>
        <taxon>Spermatophyta</taxon>
        <taxon>Magnoliopsida</taxon>
        <taxon>Magnoliidae</taxon>
        <taxon>Laurales</taxon>
        <taxon>Lauraceae</taxon>
        <taxon>Persea</taxon>
    </lineage>
</organism>